<name>A0A7W7B0U3_9SPHN</name>
<dbReference type="InterPro" id="IPR032710">
    <property type="entry name" value="NTF2-like_dom_sf"/>
</dbReference>
<dbReference type="Proteomes" id="UP000566324">
    <property type="component" value="Unassembled WGS sequence"/>
</dbReference>
<comment type="caution">
    <text evidence="2">The sequence shown here is derived from an EMBL/GenBank/DDBJ whole genome shotgun (WGS) entry which is preliminary data.</text>
</comment>
<reference evidence="2 3" key="1">
    <citation type="submission" date="2020-08" db="EMBL/GenBank/DDBJ databases">
        <title>Genomic Encyclopedia of Type Strains, Phase IV (KMG-IV): sequencing the most valuable type-strain genomes for metagenomic binning, comparative biology and taxonomic classification.</title>
        <authorList>
            <person name="Goeker M."/>
        </authorList>
    </citation>
    <scope>NUCLEOTIDE SEQUENCE [LARGE SCALE GENOMIC DNA]</scope>
    <source>
        <strain evidence="2 3">DSM 17328</strain>
    </source>
</reference>
<accession>A0A7W7B0U3</accession>
<gene>
    <name evidence="2" type="ORF">GGQ98_001577</name>
</gene>
<dbReference type="Gene3D" id="3.10.450.50">
    <property type="match status" value="1"/>
</dbReference>
<evidence type="ECO:0000259" key="1">
    <source>
        <dbReference type="Pfam" id="PF13577"/>
    </source>
</evidence>
<sequence>MDDMARLVAAEHIKELKARYFRFVDTKDWAGLRGLFCDHATLHYTDSNPDTGPQPVDQAMVFIGETLADAATIHHGHMPEIEILTSDTARAIWAMEDRVFWPEGSRNPYGLYQMQGWGHYHETYERHGEQWLIATLKLTRLRRLIELQPARAL</sequence>
<protein>
    <recommendedName>
        <fullName evidence="1">SnoaL-like domain-containing protein</fullName>
    </recommendedName>
</protein>
<feature type="domain" description="SnoaL-like" evidence="1">
    <location>
        <begin position="7"/>
        <end position="136"/>
    </location>
</feature>
<evidence type="ECO:0000313" key="3">
    <source>
        <dbReference type="Proteomes" id="UP000566324"/>
    </source>
</evidence>
<dbReference type="AlphaFoldDB" id="A0A7W7B0U3"/>
<dbReference type="Pfam" id="PF13577">
    <property type="entry name" value="SnoaL_4"/>
    <property type="match status" value="1"/>
</dbReference>
<dbReference type="EMBL" id="JACHNZ010000015">
    <property type="protein sequence ID" value="MBB4631960.1"/>
    <property type="molecule type" value="Genomic_DNA"/>
</dbReference>
<organism evidence="2 3">
    <name type="scientific">Sphingosinicella soli</name>
    <dbReference type="NCBI Taxonomy" id="333708"/>
    <lineage>
        <taxon>Bacteria</taxon>
        <taxon>Pseudomonadati</taxon>
        <taxon>Pseudomonadota</taxon>
        <taxon>Alphaproteobacteria</taxon>
        <taxon>Sphingomonadales</taxon>
        <taxon>Sphingosinicellaceae</taxon>
        <taxon>Sphingosinicella</taxon>
    </lineage>
</organism>
<evidence type="ECO:0000313" key="2">
    <source>
        <dbReference type="EMBL" id="MBB4631960.1"/>
    </source>
</evidence>
<keyword evidence="3" id="KW-1185">Reference proteome</keyword>
<dbReference type="RefSeq" id="WP_184067601.1">
    <property type="nucleotide sequence ID" value="NZ_JACHNZ010000015.1"/>
</dbReference>
<dbReference type="InterPro" id="IPR037401">
    <property type="entry name" value="SnoaL-like"/>
</dbReference>
<dbReference type="SUPFAM" id="SSF54427">
    <property type="entry name" value="NTF2-like"/>
    <property type="match status" value="1"/>
</dbReference>
<proteinExistence type="predicted"/>